<dbReference type="AlphaFoldDB" id="A0A1W6N591"/>
<feature type="binding site" evidence="11">
    <location>
        <begin position="42"/>
        <end position="49"/>
    </location>
    <ligand>
        <name>ATP</name>
        <dbReference type="ChEBI" id="CHEBI:30616"/>
        <label>1</label>
    </ligand>
</feature>
<accession>A0A1W6N591</accession>
<dbReference type="InterPro" id="IPR003593">
    <property type="entry name" value="AAA+_ATPase"/>
</dbReference>
<evidence type="ECO:0000256" key="1">
    <source>
        <dbReference type="ARBA" id="ARBA00022490"/>
    </source>
</evidence>
<dbReference type="CDD" id="cd03221">
    <property type="entry name" value="ABCF_EF-3"/>
    <property type="match status" value="2"/>
</dbReference>
<name>A0A1W6N591_9PROT</name>
<comment type="similarity">
    <text evidence="10 11">Belongs to the ABC transporter superfamily. ABCF family. Uup subfamily.</text>
</comment>
<dbReference type="InterPro" id="IPR017871">
    <property type="entry name" value="ABC_transporter-like_CS"/>
</dbReference>
<feature type="binding site" evidence="11">
    <location>
        <begin position="321"/>
        <end position="328"/>
    </location>
    <ligand>
        <name>ATP</name>
        <dbReference type="ChEBI" id="CHEBI:30616"/>
        <label>2</label>
    </ligand>
</feature>
<proteinExistence type="inferred from homology"/>
<feature type="region of interest" description="Disordered" evidence="12">
    <location>
        <begin position="505"/>
        <end position="526"/>
    </location>
</feature>
<keyword evidence="14" id="KW-0251">Elongation factor</keyword>
<keyword evidence="3 11" id="KW-0547">Nucleotide-binding</keyword>
<keyword evidence="2 11" id="KW-0677">Repeat</keyword>
<dbReference type="Pfam" id="PF16326">
    <property type="entry name" value="ABC_tran_CTD"/>
    <property type="match status" value="1"/>
</dbReference>
<evidence type="ECO:0000256" key="7">
    <source>
        <dbReference type="ARBA" id="ARBA00023125"/>
    </source>
</evidence>
<evidence type="ECO:0000256" key="10">
    <source>
        <dbReference type="ARBA" id="ARBA00061478"/>
    </source>
</evidence>
<keyword evidence="14" id="KW-0648">Protein biosynthesis</keyword>
<sequence length="607" mass="68250">MRAPAPPPLVTLQDISLGFGSKSLFSHAELSVGRRERICLVGRNGAGKSTLLKIIAGIIDPETGTRFVQPGCQIAYLPQEPVIPEGQTITEYIKEGLREENREDHYLIDAMLNMIRLNGNLVMNNLSGGEKRRAAIARSLVSQPDILLLDEPTNHLDLPTIEWLEDILEKFPGGFVVISHDRTFLNRLTKTTLWVDRGIVRRLNKGFQHFEEWAETIVAQEEVERAKLDKRIAQETTWSHQGITARRKRNQGRLRRLYDMRSVRAKHIDHGRSVIMESEIGNVSGAMVIEAKNISKSYDDRMIVTNFSTRIMRGDRVGIIGPNGAGKTTLLKLLTGTLSPDKGYVKLGMNLTPVYLDQGRAQLDPDKSLWATLCDSGGDQVMVRGKPRHVIGYLRDFLFEEAQARSPVKSLSGGERNRLLLAKALAQFSNFLILDEPTNDLDMETLDLLQEMLSEYEGTLLLVSHDRSFLDRVVTSTIVLEGDGTVKEYAGGYSDYLNQRRLSSPESAKKHQKIKPLATGTSSFQSTPKKLSYQQKRDLELLPKKIATLEATIQELSARLEDAELFSRNPEVFLKTAEGLEQARLDLEKSESHWLELEALREEIEGV</sequence>
<dbReference type="InterPro" id="IPR003439">
    <property type="entry name" value="ABC_transporter-like_ATP-bd"/>
</dbReference>
<dbReference type="STRING" id="1414854.GQ61_06720"/>
<reference evidence="14 15" key="1">
    <citation type="submission" date="2014-06" db="EMBL/GenBank/DDBJ databases">
        <title>The genome of the endonuclear symbiont Nucleicultrix amoebiphila.</title>
        <authorList>
            <person name="Schulz F."/>
            <person name="Horn M."/>
        </authorList>
    </citation>
    <scope>NUCLEOTIDE SEQUENCE [LARGE SCALE GENOMIC DNA]</scope>
    <source>
        <strain evidence="14 15">FS5</strain>
    </source>
</reference>
<dbReference type="SMART" id="SM00382">
    <property type="entry name" value="AAA"/>
    <property type="match status" value="2"/>
</dbReference>
<dbReference type="GO" id="GO:0043022">
    <property type="term" value="F:ribosome binding"/>
    <property type="evidence" value="ECO:0007669"/>
    <property type="project" value="UniProtKB-UniRule"/>
</dbReference>
<keyword evidence="4 11" id="KW-0227">DNA damage</keyword>
<dbReference type="InterPro" id="IPR043686">
    <property type="entry name" value="Uup"/>
</dbReference>
<dbReference type="KEGG" id="naf:GQ61_06720"/>
<keyword evidence="15" id="KW-1185">Reference proteome</keyword>
<evidence type="ECO:0000256" key="5">
    <source>
        <dbReference type="ARBA" id="ARBA00022801"/>
    </source>
</evidence>
<dbReference type="InterPro" id="IPR037118">
    <property type="entry name" value="Val-tRNA_synth_C_sf"/>
</dbReference>
<dbReference type="GO" id="GO:0003677">
    <property type="term" value="F:DNA binding"/>
    <property type="evidence" value="ECO:0007669"/>
    <property type="project" value="UniProtKB-UniRule"/>
</dbReference>
<feature type="domain" description="ABC transporter" evidence="13">
    <location>
        <begin position="10"/>
        <end position="222"/>
    </location>
</feature>
<dbReference type="GO" id="GO:0003746">
    <property type="term" value="F:translation elongation factor activity"/>
    <property type="evidence" value="ECO:0007669"/>
    <property type="project" value="UniProtKB-KW"/>
</dbReference>
<dbReference type="GO" id="GO:0005737">
    <property type="term" value="C:cytoplasm"/>
    <property type="evidence" value="ECO:0007669"/>
    <property type="project" value="UniProtKB-SubCell"/>
</dbReference>
<evidence type="ECO:0000256" key="11">
    <source>
        <dbReference type="HAMAP-Rule" id="MF_00848"/>
    </source>
</evidence>
<dbReference type="SUPFAM" id="SSF52540">
    <property type="entry name" value="P-loop containing nucleoside triphosphate hydrolases"/>
    <property type="match status" value="2"/>
</dbReference>
<gene>
    <name evidence="11" type="primary">uup</name>
    <name evidence="14" type="ORF">GQ61_06720</name>
</gene>
<keyword evidence="7 11" id="KW-0238">DNA-binding</keyword>
<dbReference type="PROSITE" id="PS50893">
    <property type="entry name" value="ABC_TRANSPORTER_2"/>
    <property type="match status" value="2"/>
</dbReference>
<comment type="subcellular location">
    <subcellularLocation>
        <location evidence="11">Cytoplasm</location>
    </subcellularLocation>
    <text evidence="11">Associates with ribosomes.</text>
</comment>
<dbReference type="EMBL" id="CP008743">
    <property type="protein sequence ID" value="ARN85034.1"/>
    <property type="molecule type" value="Genomic_DNA"/>
</dbReference>
<dbReference type="Gene3D" id="3.40.50.300">
    <property type="entry name" value="P-loop containing nucleotide triphosphate hydrolases"/>
    <property type="match status" value="2"/>
</dbReference>
<dbReference type="HAMAP" id="MF_00848">
    <property type="entry name" value="Uup"/>
    <property type="match status" value="1"/>
</dbReference>
<dbReference type="InterPro" id="IPR032524">
    <property type="entry name" value="ABC_tran_C"/>
</dbReference>
<dbReference type="OrthoDB" id="9762369at2"/>
<dbReference type="EC" id="3.6.1.-" evidence="11"/>
<dbReference type="GO" id="GO:0005524">
    <property type="term" value="F:ATP binding"/>
    <property type="evidence" value="ECO:0007669"/>
    <property type="project" value="UniProtKB-UniRule"/>
</dbReference>
<evidence type="ECO:0000256" key="8">
    <source>
        <dbReference type="ARBA" id="ARBA00023204"/>
    </source>
</evidence>
<dbReference type="PANTHER" id="PTHR42855:SF1">
    <property type="entry name" value="ABC TRANSPORTER DOMAIN-CONTAINING PROTEIN"/>
    <property type="match status" value="1"/>
</dbReference>
<keyword evidence="8 11" id="KW-0234">DNA repair</keyword>
<evidence type="ECO:0000256" key="3">
    <source>
        <dbReference type="ARBA" id="ARBA00022741"/>
    </source>
</evidence>
<dbReference type="PROSITE" id="PS00211">
    <property type="entry name" value="ABC_TRANSPORTER_1"/>
    <property type="match status" value="2"/>
</dbReference>
<comment type="function">
    <text evidence="11">Probably plays a role in ribosome assembly or function. May be involved in resolution of branched DNA intermediates that result from template switching in postreplication gaps. Binds DNA and has ATPase activity.</text>
</comment>
<dbReference type="PANTHER" id="PTHR42855">
    <property type="entry name" value="ABC TRANSPORTER ATP-BINDING SUBUNIT"/>
    <property type="match status" value="1"/>
</dbReference>
<evidence type="ECO:0000256" key="4">
    <source>
        <dbReference type="ARBA" id="ARBA00022763"/>
    </source>
</evidence>
<keyword evidence="5 11" id="KW-0378">Hydrolase</keyword>
<dbReference type="Proteomes" id="UP000237351">
    <property type="component" value="Chromosome"/>
</dbReference>
<evidence type="ECO:0000259" key="13">
    <source>
        <dbReference type="PROSITE" id="PS50893"/>
    </source>
</evidence>
<protein>
    <recommendedName>
        <fullName evidence="11">ATP-binding protein Uup</fullName>
        <ecNumber evidence="11">3.6.1.-</ecNumber>
    </recommendedName>
</protein>
<dbReference type="GO" id="GO:0006281">
    <property type="term" value="P:DNA repair"/>
    <property type="evidence" value="ECO:0007669"/>
    <property type="project" value="UniProtKB-KW"/>
</dbReference>
<evidence type="ECO:0000256" key="6">
    <source>
        <dbReference type="ARBA" id="ARBA00022840"/>
    </source>
</evidence>
<dbReference type="RefSeq" id="WP_085784547.1">
    <property type="nucleotide sequence ID" value="NZ_CP008743.1"/>
</dbReference>
<organism evidence="14 15">
    <name type="scientific">Candidatus Nucleicultrix amoebiphila FS5</name>
    <dbReference type="NCBI Taxonomy" id="1414854"/>
    <lineage>
        <taxon>Bacteria</taxon>
        <taxon>Pseudomonadati</taxon>
        <taxon>Pseudomonadota</taxon>
        <taxon>Alphaproteobacteria</taxon>
        <taxon>Holosporales</taxon>
        <taxon>Candidatus Nucleicultricaceae</taxon>
        <taxon>Candidatus Nucleicultrix</taxon>
    </lineage>
</organism>
<comment type="catalytic activity">
    <reaction evidence="9 11">
        <text>ATP + H2O = ADP + phosphate + H(+)</text>
        <dbReference type="Rhea" id="RHEA:13065"/>
        <dbReference type="ChEBI" id="CHEBI:15377"/>
        <dbReference type="ChEBI" id="CHEBI:15378"/>
        <dbReference type="ChEBI" id="CHEBI:30616"/>
        <dbReference type="ChEBI" id="CHEBI:43474"/>
        <dbReference type="ChEBI" id="CHEBI:456216"/>
    </reaction>
</comment>
<dbReference type="Gene3D" id="1.10.287.380">
    <property type="entry name" value="Valyl-tRNA synthetase, C-terminal domain"/>
    <property type="match status" value="1"/>
</dbReference>
<evidence type="ECO:0000256" key="12">
    <source>
        <dbReference type="SAM" id="MobiDB-lite"/>
    </source>
</evidence>
<evidence type="ECO:0000256" key="9">
    <source>
        <dbReference type="ARBA" id="ARBA00049360"/>
    </source>
</evidence>
<keyword evidence="1 11" id="KW-0963">Cytoplasm</keyword>
<keyword evidence="6 11" id="KW-0067">ATP-binding</keyword>
<dbReference type="InterPro" id="IPR051309">
    <property type="entry name" value="ABCF_ATPase"/>
</dbReference>
<dbReference type="Pfam" id="PF00005">
    <property type="entry name" value="ABC_tran"/>
    <property type="match status" value="2"/>
</dbReference>
<dbReference type="GO" id="GO:0016887">
    <property type="term" value="F:ATP hydrolysis activity"/>
    <property type="evidence" value="ECO:0007669"/>
    <property type="project" value="UniProtKB-UniRule"/>
</dbReference>
<dbReference type="FunFam" id="3.40.50.300:FF:000309">
    <property type="entry name" value="ABC transporter ATP-binding protein"/>
    <property type="match status" value="1"/>
</dbReference>
<dbReference type="InterPro" id="IPR027417">
    <property type="entry name" value="P-loop_NTPase"/>
</dbReference>
<evidence type="ECO:0000256" key="2">
    <source>
        <dbReference type="ARBA" id="ARBA00022737"/>
    </source>
</evidence>
<evidence type="ECO:0000313" key="15">
    <source>
        <dbReference type="Proteomes" id="UP000237351"/>
    </source>
</evidence>
<feature type="domain" description="ABC transporter" evidence="13">
    <location>
        <begin position="289"/>
        <end position="508"/>
    </location>
</feature>
<evidence type="ECO:0000313" key="14">
    <source>
        <dbReference type="EMBL" id="ARN85034.1"/>
    </source>
</evidence>